<protein>
    <submittedName>
        <fullName evidence="2">DNA-binding domain-containing protein</fullName>
    </submittedName>
</protein>
<dbReference type="Proteomes" id="UP001219862">
    <property type="component" value="Unassembled WGS sequence"/>
</dbReference>
<keyword evidence="2" id="KW-0238">DNA-binding</keyword>
<dbReference type="GO" id="GO:0003677">
    <property type="term" value="F:DNA binding"/>
    <property type="evidence" value="ECO:0007669"/>
    <property type="project" value="UniProtKB-KW"/>
</dbReference>
<reference evidence="2 3" key="1">
    <citation type="submission" date="2022-10" db="EMBL/GenBank/DDBJ databases">
        <title>paucibacter sp. hw8 Genome sequencing.</title>
        <authorList>
            <person name="Park S."/>
        </authorList>
    </citation>
    <scope>NUCLEOTIDE SEQUENCE [LARGE SCALE GENOMIC DNA]</scope>
    <source>
        <strain evidence="3">hw8</strain>
    </source>
</reference>
<evidence type="ECO:0000313" key="3">
    <source>
        <dbReference type="Proteomes" id="UP001219862"/>
    </source>
</evidence>
<dbReference type="RefSeq" id="WP_273595577.1">
    <property type="nucleotide sequence ID" value="NZ_JAQQXS010000003.1"/>
</dbReference>
<keyword evidence="3" id="KW-1185">Reference proteome</keyword>
<evidence type="ECO:0000313" key="2">
    <source>
        <dbReference type="EMBL" id="MDC8784463.1"/>
    </source>
</evidence>
<gene>
    <name evidence="2" type="ORF">PRZ01_04580</name>
</gene>
<feature type="domain" description="Putative DNA-binding" evidence="1">
    <location>
        <begin position="25"/>
        <end position="108"/>
    </location>
</feature>
<name>A0ABT5KQ11_9BURK</name>
<evidence type="ECO:0000259" key="1">
    <source>
        <dbReference type="Pfam" id="PF09836"/>
    </source>
</evidence>
<proteinExistence type="predicted"/>
<organism evidence="2 3">
    <name type="scientific">Roseateles koreensis</name>
    <dbReference type="NCBI Taxonomy" id="2987526"/>
    <lineage>
        <taxon>Bacteria</taxon>
        <taxon>Pseudomonadati</taxon>
        <taxon>Pseudomonadota</taxon>
        <taxon>Betaproteobacteria</taxon>
        <taxon>Burkholderiales</taxon>
        <taxon>Sphaerotilaceae</taxon>
        <taxon>Roseateles</taxon>
    </lineage>
</organism>
<sequence>MQTQVQTQNRVQAQQTLLCAIQGKLGADSPPASTLLRALPGVRLARGLAAYRGHAQALAERVLAGAYPRVKFQLGLDSFTAMAWAFWRARPPGCGDLGRWGEALPEFLAAQKGMDLWLCDVARMEWAVHLAQRAADSVLNAVSLDLLHGHDPEALRLTLRPGLALLRVAPMAAACLACPAPSGRVLVWRCAWQARCAELDAGSFSFMAAIQAGQSLHHALLMALEDAPDFDFSQYLQRALQDGWLQSVDII</sequence>
<comment type="caution">
    <text evidence="2">The sequence shown here is derived from an EMBL/GenBank/DDBJ whole genome shotgun (WGS) entry which is preliminary data.</text>
</comment>
<accession>A0ABT5KQ11</accession>
<dbReference type="Pfam" id="PF09836">
    <property type="entry name" value="DUF2063"/>
    <property type="match status" value="1"/>
</dbReference>
<dbReference type="EMBL" id="JAQQXS010000003">
    <property type="protein sequence ID" value="MDC8784463.1"/>
    <property type="molecule type" value="Genomic_DNA"/>
</dbReference>
<dbReference type="InterPro" id="IPR018640">
    <property type="entry name" value="DUF2063"/>
</dbReference>